<dbReference type="Proteomes" id="UP000198875">
    <property type="component" value="Unassembled WGS sequence"/>
</dbReference>
<dbReference type="Pfam" id="PF13561">
    <property type="entry name" value="adh_short_C2"/>
    <property type="match status" value="1"/>
</dbReference>
<organism evidence="2 3">
    <name type="scientific">Mycobacterium bohemicum DSM 44277</name>
    <dbReference type="NCBI Taxonomy" id="1236609"/>
    <lineage>
        <taxon>Bacteria</taxon>
        <taxon>Bacillati</taxon>
        <taxon>Actinomycetota</taxon>
        <taxon>Actinomycetes</taxon>
        <taxon>Mycobacteriales</taxon>
        <taxon>Mycobacteriaceae</taxon>
        <taxon>Mycobacterium</taxon>
    </lineage>
</organism>
<dbReference type="PANTHER" id="PTHR42760">
    <property type="entry name" value="SHORT-CHAIN DEHYDROGENASES/REDUCTASES FAMILY MEMBER"/>
    <property type="match status" value="1"/>
</dbReference>
<dbReference type="InterPro" id="IPR002347">
    <property type="entry name" value="SDR_fam"/>
</dbReference>
<gene>
    <name evidence="2" type="ORF">BN971_00980</name>
</gene>
<evidence type="ECO:0000313" key="3">
    <source>
        <dbReference type="Proteomes" id="UP000198875"/>
    </source>
</evidence>
<dbReference type="GO" id="GO:0016616">
    <property type="term" value="F:oxidoreductase activity, acting on the CH-OH group of donors, NAD or NADP as acceptor"/>
    <property type="evidence" value="ECO:0007669"/>
    <property type="project" value="TreeGrafter"/>
</dbReference>
<evidence type="ECO:0000313" key="2">
    <source>
        <dbReference type="EMBL" id="CPR07299.1"/>
    </source>
</evidence>
<sequence length="185" mass="19948">MILRINAVGTVLINNAFHDIASQGMALVNVASVAGHQLPAVVTPKRRYRRSLTDIDRFHAELLALCKLMPSARRPQLAYMLSKNFVIWYSKTIAAQYGRKGARVVSVSPGSFDTPMGKLEEGAGAGALAQLGALKRFGRPSEIAELLAFCASDKPGYLTGTDIICDGGVMAAMRPKDMLKLARSQ</sequence>
<dbReference type="AlphaFoldDB" id="A0A0U0W5X6"/>
<reference evidence="2 3" key="1">
    <citation type="submission" date="2015-03" db="EMBL/GenBank/DDBJ databases">
        <authorList>
            <person name="Murphy D."/>
        </authorList>
    </citation>
    <scope>NUCLEOTIDE SEQUENCE [LARGE SCALE GENOMIC DNA]</scope>
    <source>
        <strain evidence="2 3">DSM 44277</strain>
    </source>
</reference>
<comment type="similarity">
    <text evidence="1">Belongs to the short-chain dehydrogenases/reductases (SDR) family.</text>
</comment>
<dbReference type="SUPFAM" id="SSF51735">
    <property type="entry name" value="NAD(P)-binding Rossmann-fold domains"/>
    <property type="match status" value="1"/>
</dbReference>
<dbReference type="PRINTS" id="PR00081">
    <property type="entry name" value="GDHRDH"/>
</dbReference>
<proteinExistence type="inferred from homology"/>
<dbReference type="EMBL" id="CSTD01000001">
    <property type="protein sequence ID" value="CPR07299.1"/>
    <property type="molecule type" value="Genomic_DNA"/>
</dbReference>
<dbReference type="InterPro" id="IPR036291">
    <property type="entry name" value="NAD(P)-bd_dom_sf"/>
</dbReference>
<evidence type="ECO:0000256" key="1">
    <source>
        <dbReference type="ARBA" id="ARBA00006484"/>
    </source>
</evidence>
<protein>
    <submittedName>
        <fullName evidence="2">Short chain dehydrogenase</fullName>
    </submittedName>
</protein>
<accession>A0A0U0W5X6</accession>
<name>A0A0U0W5X6_MYCBE</name>
<dbReference type="Gene3D" id="3.40.50.720">
    <property type="entry name" value="NAD(P)-binding Rossmann-like Domain"/>
    <property type="match status" value="1"/>
</dbReference>